<protein>
    <recommendedName>
        <fullName evidence="3">Abi-like protein</fullName>
    </recommendedName>
</protein>
<accession>A0AAP4C7S3</accession>
<reference evidence="1" key="1">
    <citation type="submission" date="2023-05" db="EMBL/GenBank/DDBJ databases">
        <title>Cataloging the Phylogenetic Diversity of Human Bladder Bacteria.</title>
        <authorList>
            <person name="Du J."/>
        </authorList>
    </citation>
    <scope>NUCLEOTIDE SEQUENCE</scope>
    <source>
        <strain evidence="1">UMB9978</strain>
    </source>
</reference>
<evidence type="ECO:0000313" key="2">
    <source>
        <dbReference type="Proteomes" id="UP001240483"/>
    </source>
</evidence>
<evidence type="ECO:0000313" key="1">
    <source>
        <dbReference type="EMBL" id="MDK6275869.1"/>
    </source>
</evidence>
<sequence length="242" mass="27667">MNDWRQEVIEGLSVARMRPYLDRCNGNRKAALNLYRWNGELTAAVQTVLGNTEVILRNAIDSQLQAWNRAQIPGANSWLLEDPASPLRGLTADKRKAALNRANREADSRPIDHHRRDQKVTHDDVLAQVMFGMWRDLLPNHLPGANPEEDKNKNRKRLWDEALSNAFPHIDDVNGKVTFWRVAHLHRLRNRISHVEPLINVDVKSAIQEAFDLVSSISPPIEQWLSGISQVSDLLKHSPNRK</sequence>
<proteinExistence type="predicted"/>
<dbReference type="Proteomes" id="UP001240483">
    <property type="component" value="Unassembled WGS sequence"/>
</dbReference>
<gene>
    <name evidence="1" type="ORF">QP116_09030</name>
</gene>
<comment type="caution">
    <text evidence="1">The sequence shown here is derived from an EMBL/GenBank/DDBJ whole genome shotgun (WGS) entry which is preliminary data.</text>
</comment>
<dbReference type="AlphaFoldDB" id="A0AAP4C7S3"/>
<dbReference type="RefSeq" id="WP_260077408.1">
    <property type="nucleotide sequence ID" value="NZ_JALXKR010000036.1"/>
</dbReference>
<organism evidence="1 2">
    <name type="scientific">Pseudoglutamicibacter cumminsii</name>
    <dbReference type="NCBI Taxonomy" id="156979"/>
    <lineage>
        <taxon>Bacteria</taxon>
        <taxon>Bacillati</taxon>
        <taxon>Actinomycetota</taxon>
        <taxon>Actinomycetes</taxon>
        <taxon>Micrococcales</taxon>
        <taxon>Micrococcaceae</taxon>
        <taxon>Pseudoglutamicibacter</taxon>
    </lineage>
</organism>
<evidence type="ECO:0008006" key="3">
    <source>
        <dbReference type="Google" id="ProtNLM"/>
    </source>
</evidence>
<dbReference type="EMBL" id="JASODW010000014">
    <property type="protein sequence ID" value="MDK6275869.1"/>
    <property type="molecule type" value="Genomic_DNA"/>
</dbReference>
<name>A0AAP4C7S3_9MICC</name>